<gene>
    <name evidence="9" type="ORF">UW68_C0042G0009</name>
</gene>
<dbReference type="GO" id="GO:0008233">
    <property type="term" value="F:peptidase activity"/>
    <property type="evidence" value="ECO:0007669"/>
    <property type="project" value="UniProtKB-KW"/>
</dbReference>
<dbReference type="NCBIfam" id="TIGR04178">
    <property type="entry name" value="exo_archaeo"/>
    <property type="match status" value="1"/>
</dbReference>
<reference evidence="9 10" key="1">
    <citation type="journal article" date="2015" name="Nature">
        <title>rRNA introns, odd ribosomes, and small enigmatic genomes across a large radiation of phyla.</title>
        <authorList>
            <person name="Brown C.T."/>
            <person name="Hug L.A."/>
            <person name="Thomas B.C."/>
            <person name="Sharon I."/>
            <person name="Castelle C.J."/>
            <person name="Singh A."/>
            <person name="Wilkins M.J."/>
            <person name="Williams K.H."/>
            <person name="Banfield J.F."/>
        </authorList>
    </citation>
    <scope>NUCLEOTIDE SEQUENCE [LARGE SCALE GENOMIC DNA]</scope>
</reference>
<keyword evidence="2" id="KW-1003">Cell membrane</keyword>
<dbReference type="EMBL" id="LCJG01000042">
    <property type="protein sequence ID" value="KKT72271.1"/>
    <property type="molecule type" value="Genomic_DNA"/>
</dbReference>
<dbReference type="GO" id="GO:0005886">
    <property type="term" value="C:plasma membrane"/>
    <property type="evidence" value="ECO:0007669"/>
    <property type="project" value="UniProtKB-SubCell"/>
</dbReference>
<keyword evidence="4 8" id="KW-0812">Transmembrane</keyword>
<keyword evidence="3" id="KW-0645">Protease</keyword>
<feature type="transmembrane region" description="Helical" evidence="8">
    <location>
        <begin position="67"/>
        <end position="86"/>
    </location>
</feature>
<evidence type="ECO:0000313" key="10">
    <source>
        <dbReference type="Proteomes" id="UP000034835"/>
    </source>
</evidence>
<comment type="caution">
    <text evidence="9">The sequence shown here is derived from an EMBL/GenBank/DDBJ whole genome shotgun (WGS) entry which is preliminary data.</text>
</comment>
<keyword evidence="7 8" id="KW-0472">Membrane</keyword>
<evidence type="ECO:0008006" key="11">
    <source>
        <dbReference type="Google" id="ProtNLM"/>
    </source>
</evidence>
<evidence type="ECO:0000313" key="9">
    <source>
        <dbReference type="EMBL" id="KKT72271.1"/>
    </source>
</evidence>
<comment type="subcellular location">
    <subcellularLocation>
        <location evidence="1">Cell membrane</location>
        <topology evidence="1">Multi-pass membrane protein</topology>
    </subcellularLocation>
</comment>
<dbReference type="GO" id="GO:0006508">
    <property type="term" value="P:proteolysis"/>
    <property type="evidence" value="ECO:0007669"/>
    <property type="project" value="UniProtKB-KW"/>
</dbReference>
<name>A0A0G1JL36_9BACT</name>
<evidence type="ECO:0000256" key="5">
    <source>
        <dbReference type="ARBA" id="ARBA00022801"/>
    </source>
</evidence>
<dbReference type="AlphaFoldDB" id="A0A0G1JL36"/>
<dbReference type="InterPro" id="IPR026392">
    <property type="entry name" value="Exo/Archaeosortase_dom"/>
</dbReference>
<accession>A0A0G1JL36</accession>
<keyword evidence="6 8" id="KW-1133">Transmembrane helix</keyword>
<protein>
    <recommendedName>
        <fullName evidence="11">Pacearchaeosortase</fullName>
    </recommendedName>
</protein>
<dbReference type="NCBIfam" id="NF033505">
    <property type="entry name" value="paceosortase"/>
    <property type="match status" value="1"/>
</dbReference>
<dbReference type="STRING" id="1618384.UW68_C0042G0009"/>
<proteinExistence type="predicted"/>
<feature type="transmembrane region" description="Helical" evidence="8">
    <location>
        <begin position="98"/>
        <end position="122"/>
    </location>
</feature>
<keyword evidence="5" id="KW-0378">Hydrolase</keyword>
<evidence type="ECO:0000256" key="8">
    <source>
        <dbReference type="SAM" id="Phobius"/>
    </source>
</evidence>
<feature type="transmembrane region" description="Helical" evidence="8">
    <location>
        <begin position="134"/>
        <end position="152"/>
    </location>
</feature>
<evidence type="ECO:0000256" key="2">
    <source>
        <dbReference type="ARBA" id="ARBA00022475"/>
    </source>
</evidence>
<evidence type="ECO:0000256" key="3">
    <source>
        <dbReference type="ARBA" id="ARBA00022670"/>
    </source>
</evidence>
<evidence type="ECO:0000256" key="7">
    <source>
        <dbReference type="ARBA" id="ARBA00023136"/>
    </source>
</evidence>
<evidence type="ECO:0000256" key="6">
    <source>
        <dbReference type="ARBA" id="ARBA00022989"/>
    </source>
</evidence>
<dbReference type="Proteomes" id="UP000034835">
    <property type="component" value="Unassembled WGS sequence"/>
</dbReference>
<evidence type="ECO:0000256" key="1">
    <source>
        <dbReference type="ARBA" id="ARBA00004651"/>
    </source>
</evidence>
<feature type="transmembrane region" description="Helical" evidence="8">
    <location>
        <begin position="12"/>
        <end position="33"/>
    </location>
</feature>
<organism evidence="9 10">
    <name type="scientific">Candidatus Collierbacteria bacterium GW2011_GWB1_44_6</name>
    <dbReference type="NCBI Taxonomy" id="1618384"/>
    <lineage>
        <taxon>Bacteria</taxon>
        <taxon>Candidatus Collieribacteriota</taxon>
    </lineage>
</organism>
<evidence type="ECO:0000256" key="4">
    <source>
        <dbReference type="ARBA" id="ARBA00022692"/>
    </source>
</evidence>
<sequence>MKGLSREFSDILVRYAALLILSVGGLWIFYFIFTPLTVYPVFFLFNYFFGATLEGTTVYVRSIPIELIKACIAGSAYYLLLIFNLSTPAIKITQRLRMIFFSFLIFLVINIIRIVVLATMYISGSSIFDITHLLTWYAGSVILVVGIWFYQVRIYRLKDIPFYSDLRFLYKHSILKRN</sequence>